<dbReference type="OrthoDB" id="2033135at2"/>
<name>A0A9X5CEH8_9FIRM</name>
<reference evidence="1 2" key="1">
    <citation type="submission" date="2019-07" db="EMBL/GenBank/DDBJ databases">
        <title>Draft genome sequences of 15 bacterial species constituting the stable defined intestinal microbiota of the GM15 gnotobiotic mouse model.</title>
        <authorList>
            <person name="Elie C."/>
            <person name="Mathieu A."/>
            <person name="Saliou A."/>
            <person name="Darnaud M."/>
            <person name="Leulier F."/>
            <person name="Tamellini A."/>
        </authorList>
    </citation>
    <scope>NUCLEOTIDE SEQUENCE [LARGE SCALE GENOMIC DNA]</scope>
    <source>
        <strain evidence="2">ASF 502</strain>
    </source>
</reference>
<dbReference type="EMBL" id="VIRB01000091">
    <property type="protein sequence ID" value="NDO69951.1"/>
    <property type="molecule type" value="Genomic_DNA"/>
</dbReference>
<sequence length="295" mass="34222">MDKKGKSKKNKNDITYQNKDVMSKVMAENFKDKSLKVYGIDVPKIKQVLPTNLPEIQVNEMRIDNLFLLEDGSLAIIDYESTLKWENYLKYLNYIVRILERYKQEAKQIRMIVIYTADVEQAEDEFHTGCLTLKLEQAYLRKIDSKSIRDVLEKKLEDGVPLSDDELMQFIILPLTYKGKEAKREAVKDAVYLAKKITDKKNQMFVLSGILVFADKIIDAKTAEQIKEVIRMTQVAQLLLEEGRDEGREEERSEGIKVLVDSLRAFAIPDEDIIGKLIEKYQLTKDEADKFIKQN</sequence>
<organism evidence="1 2">
    <name type="scientific">Schaedlerella arabinosiphila</name>
    <dbReference type="NCBI Taxonomy" id="2044587"/>
    <lineage>
        <taxon>Bacteria</taxon>
        <taxon>Bacillati</taxon>
        <taxon>Bacillota</taxon>
        <taxon>Clostridia</taxon>
        <taxon>Lachnospirales</taxon>
        <taxon>Lachnospiraceae</taxon>
        <taxon>Schaedlerella</taxon>
    </lineage>
</organism>
<dbReference type="Proteomes" id="UP000474104">
    <property type="component" value="Unassembled WGS sequence"/>
</dbReference>
<evidence type="ECO:0000313" key="1">
    <source>
        <dbReference type="EMBL" id="NDO69951.1"/>
    </source>
</evidence>
<dbReference type="AlphaFoldDB" id="A0A9X5CEH8"/>
<gene>
    <name evidence="1" type="ORF">FMM80_15245</name>
</gene>
<accession>A0A9X5CEH8</accession>
<evidence type="ECO:0000313" key="2">
    <source>
        <dbReference type="Proteomes" id="UP000474104"/>
    </source>
</evidence>
<comment type="caution">
    <text evidence="1">The sequence shown here is derived from an EMBL/GenBank/DDBJ whole genome shotgun (WGS) entry which is preliminary data.</text>
</comment>
<protein>
    <recommendedName>
        <fullName evidence="3">Transposase (putative) YhgA-like domain-containing protein</fullName>
    </recommendedName>
</protein>
<proteinExistence type="predicted"/>
<dbReference type="RefSeq" id="WP_004076536.1">
    <property type="nucleotide sequence ID" value="NZ_VIRB01000091.1"/>
</dbReference>
<evidence type="ECO:0008006" key="3">
    <source>
        <dbReference type="Google" id="ProtNLM"/>
    </source>
</evidence>